<accession>A0A559JU03</accession>
<dbReference type="OrthoDB" id="2889017at2"/>
<evidence type="ECO:0000313" key="2">
    <source>
        <dbReference type="Proteomes" id="UP000316330"/>
    </source>
</evidence>
<evidence type="ECO:0000313" key="1">
    <source>
        <dbReference type="EMBL" id="TVY03364.1"/>
    </source>
</evidence>
<protein>
    <submittedName>
        <fullName evidence="1">Uncharacterized protein</fullName>
    </submittedName>
</protein>
<sequence length="101" mass="11729">MPFDELLKELQGQKTAQVDPDHIPLEQLFDETFMKKHSQLNSFSEFLAKGNFQIETQEDIRNIPDELLERHVARETEFANWNEMLQAASSEFGSKDKKADS</sequence>
<organism evidence="1 2">
    <name type="scientific">Cohnella terricola</name>
    <dbReference type="NCBI Taxonomy" id="1289167"/>
    <lineage>
        <taxon>Bacteria</taxon>
        <taxon>Bacillati</taxon>
        <taxon>Bacillota</taxon>
        <taxon>Bacilli</taxon>
        <taxon>Bacillales</taxon>
        <taxon>Paenibacillaceae</taxon>
        <taxon>Cohnella</taxon>
    </lineage>
</organism>
<gene>
    <name evidence="1" type="ORF">FPZ45_04530</name>
</gene>
<name>A0A559JU03_9BACL</name>
<dbReference type="Proteomes" id="UP000316330">
    <property type="component" value="Unassembled WGS sequence"/>
</dbReference>
<reference evidence="1 2" key="1">
    <citation type="submission" date="2019-07" db="EMBL/GenBank/DDBJ databases">
        <authorList>
            <person name="Kim J."/>
        </authorList>
    </citation>
    <scope>NUCLEOTIDE SEQUENCE [LARGE SCALE GENOMIC DNA]</scope>
    <source>
        <strain evidence="1 2">G13</strain>
    </source>
</reference>
<dbReference type="EMBL" id="VNJJ01000002">
    <property type="protein sequence ID" value="TVY03364.1"/>
    <property type="molecule type" value="Genomic_DNA"/>
</dbReference>
<dbReference type="RefSeq" id="WP_144699283.1">
    <property type="nucleotide sequence ID" value="NZ_VNJJ01000002.1"/>
</dbReference>
<dbReference type="AlphaFoldDB" id="A0A559JU03"/>
<proteinExistence type="predicted"/>
<keyword evidence="2" id="KW-1185">Reference proteome</keyword>
<comment type="caution">
    <text evidence="1">The sequence shown here is derived from an EMBL/GenBank/DDBJ whole genome shotgun (WGS) entry which is preliminary data.</text>
</comment>